<evidence type="ECO:0000256" key="8">
    <source>
        <dbReference type="ARBA" id="ARBA00023320"/>
    </source>
</evidence>
<comment type="subcellular location">
    <subcellularLocation>
        <location evidence="1">Secreted</location>
    </subcellularLocation>
</comment>
<evidence type="ECO:0000256" key="9">
    <source>
        <dbReference type="SAM" id="MobiDB-lite"/>
    </source>
</evidence>
<dbReference type="GeneID" id="114457383"/>
<dbReference type="Pfam" id="PF06373">
    <property type="entry name" value="CART"/>
    <property type="match status" value="1"/>
</dbReference>
<dbReference type="AlphaFoldDB" id="A0A8C5G7K2"/>
<keyword evidence="5" id="KW-0165">Cleavage on pair of basic residues</keyword>
<evidence type="ECO:0000256" key="7">
    <source>
        <dbReference type="ARBA" id="ARBA00023157"/>
    </source>
</evidence>
<dbReference type="Gene3D" id="4.10.40.30">
    <property type="entry name" value="CART, C-terminal domain"/>
    <property type="match status" value="1"/>
</dbReference>
<feature type="signal peptide" evidence="10">
    <location>
        <begin position="1"/>
        <end position="32"/>
    </location>
</feature>
<keyword evidence="4" id="KW-0964">Secreted</keyword>
<feature type="chain" id="PRO_5034449693" description="Cocaine- and amphetamine-regulated transcript protein" evidence="10">
    <location>
        <begin position="33"/>
        <end position="137"/>
    </location>
</feature>
<keyword evidence="10" id="KW-0732">Signal</keyword>
<keyword evidence="12" id="KW-1185">Reference proteome</keyword>
<sequence length="137" mass="15017">MTHSAGTVTHRPRSRLLHGALLCALLLLSSSSSSSSSSAADTELLEPESEEELSPRALRDFYPKGPNLTSEKQLLGALHEVLEKLQAKKIPVWEKKYGQVPTCDVGEQCAIRKGARIGKMCDCPRGAFCNFYLLKCL</sequence>
<name>A0A8C5G7K2_GOUWI</name>
<feature type="compositionally biased region" description="Acidic residues" evidence="9">
    <location>
        <begin position="43"/>
        <end position="52"/>
    </location>
</feature>
<keyword evidence="8" id="KW-0527">Neuropeptide</keyword>
<dbReference type="OrthoDB" id="9936511at2759"/>
<keyword evidence="6" id="KW-0529">Neurotransmitter</keyword>
<dbReference type="GO" id="GO:0007268">
    <property type="term" value="P:chemical synaptic transmission"/>
    <property type="evidence" value="ECO:0007669"/>
    <property type="project" value="UniProtKB-KW"/>
</dbReference>
<dbReference type="GO" id="GO:0009267">
    <property type="term" value="P:cellular response to starvation"/>
    <property type="evidence" value="ECO:0007669"/>
    <property type="project" value="InterPro"/>
</dbReference>
<evidence type="ECO:0000256" key="10">
    <source>
        <dbReference type="SAM" id="SignalP"/>
    </source>
</evidence>
<dbReference type="PANTHER" id="PTHR16655">
    <property type="entry name" value="COCAINE AND AMPHETAMINE REGULATED TRANSCRIPT PROTEIN"/>
    <property type="match status" value="1"/>
</dbReference>
<proteinExistence type="inferred from homology"/>
<dbReference type="InterPro" id="IPR009106">
    <property type="entry name" value="CART"/>
</dbReference>
<evidence type="ECO:0000313" key="12">
    <source>
        <dbReference type="Proteomes" id="UP000694680"/>
    </source>
</evidence>
<dbReference type="Ensembl" id="ENSGWIT00000022652.1">
    <property type="protein sequence ID" value="ENSGWIP00000020625.1"/>
    <property type="gene ID" value="ENSGWIG00000011160.1"/>
</dbReference>
<evidence type="ECO:0000256" key="1">
    <source>
        <dbReference type="ARBA" id="ARBA00004613"/>
    </source>
</evidence>
<dbReference type="RefSeq" id="XP_028294915.1">
    <property type="nucleotide sequence ID" value="XM_028439114.1"/>
</dbReference>
<dbReference type="GO" id="GO:0005184">
    <property type="term" value="F:neuropeptide hormone activity"/>
    <property type="evidence" value="ECO:0007669"/>
    <property type="project" value="InterPro"/>
</dbReference>
<reference evidence="11" key="1">
    <citation type="submission" date="2020-06" db="EMBL/GenBank/DDBJ databases">
        <authorList>
            <consortium name="Wellcome Sanger Institute Data Sharing"/>
        </authorList>
    </citation>
    <scope>NUCLEOTIDE SEQUENCE [LARGE SCALE GENOMIC DNA]</scope>
</reference>
<organism evidence="11 12">
    <name type="scientific">Gouania willdenowi</name>
    <name type="common">Blunt-snouted clingfish</name>
    <name type="synonym">Lepadogaster willdenowi</name>
    <dbReference type="NCBI Taxonomy" id="441366"/>
    <lineage>
        <taxon>Eukaryota</taxon>
        <taxon>Metazoa</taxon>
        <taxon>Chordata</taxon>
        <taxon>Craniata</taxon>
        <taxon>Vertebrata</taxon>
        <taxon>Euteleostomi</taxon>
        <taxon>Actinopterygii</taxon>
        <taxon>Neopterygii</taxon>
        <taxon>Teleostei</taxon>
        <taxon>Neoteleostei</taxon>
        <taxon>Acanthomorphata</taxon>
        <taxon>Ovalentaria</taxon>
        <taxon>Blenniimorphae</taxon>
        <taxon>Blenniiformes</taxon>
        <taxon>Gobiesocoidei</taxon>
        <taxon>Gobiesocidae</taxon>
        <taxon>Gobiesocinae</taxon>
        <taxon>Gouania</taxon>
    </lineage>
</organism>
<evidence type="ECO:0000256" key="4">
    <source>
        <dbReference type="ARBA" id="ARBA00022525"/>
    </source>
</evidence>
<dbReference type="CTD" id="557301"/>
<evidence type="ECO:0000313" key="11">
    <source>
        <dbReference type="Ensembl" id="ENSGWIP00000020625.1"/>
    </source>
</evidence>
<dbReference type="GO" id="GO:0008343">
    <property type="term" value="P:adult feeding behavior"/>
    <property type="evidence" value="ECO:0007669"/>
    <property type="project" value="InterPro"/>
</dbReference>
<dbReference type="Proteomes" id="UP000694680">
    <property type="component" value="Chromosome 3"/>
</dbReference>
<dbReference type="GO" id="GO:0045202">
    <property type="term" value="C:synapse"/>
    <property type="evidence" value="ECO:0007669"/>
    <property type="project" value="GOC"/>
</dbReference>
<feature type="compositionally biased region" description="Low complexity" evidence="9">
    <location>
        <begin position="31"/>
        <end position="42"/>
    </location>
</feature>
<dbReference type="GO" id="GO:0032099">
    <property type="term" value="P:negative regulation of appetite"/>
    <property type="evidence" value="ECO:0007669"/>
    <property type="project" value="InterPro"/>
</dbReference>
<dbReference type="GO" id="GO:0043410">
    <property type="term" value="P:positive regulation of MAPK cascade"/>
    <property type="evidence" value="ECO:0007669"/>
    <property type="project" value="InterPro"/>
</dbReference>
<accession>A0A8C5G7K2</accession>
<gene>
    <name evidence="11" type="primary">cart3</name>
</gene>
<dbReference type="GO" id="GO:0007218">
    <property type="term" value="P:neuropeptide signaling pathway"/>
    <property type="evidence" value="ECO:0007669"/>
    <property type="project" value="UniProtKB-KW"/>
</dbReference>
<evidence type="ECO:0000256" key="6">
    <source>
        <dbReference type="ARBA" id="ARBA00022894"/>
    </source>
</evidence>
<dbReference type="GO" id="GO:0005615">
    <property type="term" value="C:extracellular space"/>
    <property type="evidence" value="ECO:0007669"/>
    <property type="project" value="InterPro"/>
</dbReference>
<evidence type="ECO:0000256" key="3">
    <source>
        <dbReference type="ARBA" id="ARBA00018493"/>
    </source>
</evidence>
<reference evidence="11" key="2">
    <citation type="submission" date="2025-08" db="UniProtKB">
        <authorList>
            <consortium name="Ensembl"/>
        </authorList>
    </citation>
    <scope>IDENTIFICATION</scope>
</reference>
<keyword evidence="7" id="KW-1015">Disulfide bond</keyword>
<comment type="similarity">
    <text evidence="2">Belongs to the CART family.</text>
</comment>
<feature type="region of interest" description="Disordered" evidence="9">
    <location>
        <begin position="31"/>
        <end position="57"/>
    </location>
</feature>
<dbReference type="PANTHER" id="PTHR16655:SF5">
    <property type="entry name" value="COCAINE- AND AMPHETAMINE-REGULATED TRANSCRIPT 2-RELATED"/>
    <property type="match status" value="1"/>
</dbReference>
<evidence type="ECO:0000256" key="5">
    <source>
        <dbReference type="ARBA" id="ARBA00022685"/>
    </source>
</evidence>
<reference evidence="11" key="3">
    <citation type="submission" date="2025-09" db="UniProtKB">
        <authorList>
            <consortium name="Ensembl"/>
        </authorList>
    </citation>
    <scope>IDENTIFICATION</scope>
</reference>
<evidence type="ECO:0000256" key="2">
    <source>
        <dbReference type="ARBA" id="ARBA00005294"/>
    </source>
</evidence>
<dbReference type="SUPFAM" id="SSF64546">
    <property type="entry name" value="Satiety factor CART (cocaine and amphetamine regulated transcript)"/>
    <property type="match status" value="1"/>
</dbReference>
<dbReference type="FunFam" id="4.10.40.30:FF:000001">
    <property type="entry name" value="Cocaine-and amphetamine-regulated transcript protein"/>
    <property type="match status" value="1"/>
</dbReference>
<dbReference type="InterPro" id="IPR036722">
    <property type="entry name" value="CART_C_sf"/>
</dbReference>
<dbReference type="CDD" id="cd22741">
    <property type="entry name" value="CART_CTD-like"/>
    <property type="match status" value="1"/>
</dbReference>
<protein>
    <recommendedName>
        <fullName evidence="3">Cocaine- and amphetamine-regulated transcript protein</fullName>
    </recommendedName>
</protein>